<evidence type="ECO:0000313" key="4">
    <source>
        <dbReference type="Proteomes" id="UP000189739"/>
    </source>
</evidence>
<feature type="transmembrane region" description="Helical" evidence="1">
    <location>
        <begin position="12"/>
        <end position="34"/>
    </location>
</feature>
<dbReference type="OrthoDB" id="9777755at2"/>
<feature type="transmembrane region" description="Helical" evidence="1">
    <location>
        <begin position="211"/>
        <end position="228"/>
    </location>
</feature>
<keyword evidence="1" id="KW-0472">Membrane</keyword>
<protein>
    <recommendedName>
        <fullName evidence="2">CAAX prenyl protease 2/Lysostaphin resistance protein A-like domain-containing protein</fullName>
    </recommendedName>
</protein>
<dbReference type="STRING" id="1792845.BC343_14040"/>
<keyword evidence="4" id="KW-1185">Reference proteome</keyword>
<dbReference type="AlphaFoldDB" id="A0A1S9P8G7"/>
<gene>
    <name evidence="3" type="ORF">BC343_14040</name>
</gene>
<name>A0A1S9P8G7_9SPHI</name>
<feature type="transmembrane region" description="Helical" evidence="1">
    <location>
        <begin position="122"/>
        <end position="140"/>
    </location>
</feature>
<dbReference type="InterPro" id="IPR042150">
    <property type="entry name" value="MmRce1-like"/>
</dbReference>
<dbReference type="EMBL" id="MBTF01000036">
    <property type="protein sequence ID" value="OOQ57234.1"/>
    <property type="molecule type" value="Genomic_DNA"/>
</dbReference>
<evidence type="ECO:0000256" key="1">
    <source>
        <dbReference type="SAM" id="Phobius"/>
    </source>
</evidence>
<feature type="transmembrane region" description="Helical" evidence="1">
    <location>
        <begin position="187"/>
        <end position="205"/>
    </location>
</feature>
<dbReference type="Proteomes" id="UP000189739">
    <property type="component" value="Unassembled WGS sequence"/>
</dbReference>
<dbReference type="Pfam" id="PF02517">
    <property type="entry name" value="Rce1-like"/>
    <property type="match status" value="1"/>
</dbReference>
<evidence type="ECO:0000313" key="3">
    <source>
        <dbReference type="EMBL" id="OOQ57234.1"/>
    </source>
</evidence>
<feature type="transmembrane region" description="Helical" evidence="1">
    <location>
        <begin position="87"/>
        <end position="110"/>
    </location>
</feature>
<feature type="transmembrane region" description="Helical" evidence="1">
    <location>
        <begin position="240"/>
        <end position="261"/>
    </location>
</feature>
<dbReference type="PANTHER" id="PTHR35797:SF1">
    <property type="entry name" value="PROTEASE"/>
    <property type="match status" value="1"/>
</dbReference>
<feature type="domain" description="CAAX prenyl protease 2/Lysostaphin resistance protein A-like" evidence="2">
    <location>
        <begin position="127"/>
        <end position="223"/>
    </location>
</feature>
<feature type="transmembrane region" description="Helical" evidence="1">
    <location>
        <begin position="160"/>
        <end position="180"/>
    </location>
</feature>
<dbReference type="InterPro" id="IPR003675">
    <property type="entry name" value="Rce1/LyrA-like_dom"/>
</dbReference>
<dbReference type="PANTHER" id="PTHR35797">
    <property type="entry name" value="PROTEASE-RELATED"/>
    <property type="match status" value="1"/>
</dbReference>
<reference evidence="3 4" key="1">
    <citation type="submission" date="2016-07" db="EMBL/GenBank/DDBJ databases">
        <title>Genomic analysis of zinc-resistant bacterium Mucilaginibacter pedocola TBZ30.</title>
        <authorList>
            <person name="Huang J."/>
            <person name="Tang J."/>
        </authorList>
    </citation>
    <scope>NUCLEOTIDE SEQUENCE [LARGE SCALE GENOMIC DNA]</scope>
    <source>
        <strain evidence="3 4">TBZ30</strain>
    </source>
</reference>
<keyword evidence="1" id="KW-0812">Transmembrane</keyword>
<evidence type="ECO:0000259" key="2">
    <source>
        <dbReference type="Pfam" id="PF02517"/>
    </source>
</evidence>
<sequence length="291" mass="32176">MKALFTKYPVAGFIGLTFLISLGMGFPLKLFVLNPVFFGSEIGINYISKILVVFGPAIAAVTVTAITGGGEGVLALLKKLKPDTEHIIWWVGLPFACMGITITAFVIGGFTLEQLVVAMTDVSPLLLMAHIFASMLMIGLGEEIGWRGWLLPKLSHGRPIGLATLMVFTTWALWHFPIFFSGYRTAIPFIVMVSALSVLFTWLWYRTDGNLFVMVIAHASVDFPYAFFDERVGKKHLPEVLNAWIALAIIYLVIAAAIYYATKEWWATDITAKPEAPADPLEDMDKSNSFM</sequence>
<proteinExistence type="predicted"/>
<organism evidence="3 4">
    <name type="scientific">Mucilaginibacter pedocola</name>
    <dbReference type="NCBI Taxonomy" id="1792845"/>
    <lineage>
        <taxon>Bacteria</taxon>
        <taxon>Pseudomonadati</taxon>
        <taxon>Bacteroidota</taxon>
        <taxon>Sphingobacteriia</taxon>
        <taxon>Sphingobacteriales</taxon>
        <taxon>Sphingobacteriaceae</taxon>
        <taxon>Mucilaginibacter</taxon>
    </lineage>
</organism>
<feature type="transmembrane region" description="Helical" evidence="1">
    <location>
        <begin position="46"/>
        <end position="67"/>
    </location>
</feature>
<comment type="caution">
    <text evidence="3">The sequence shown here is derived from an EMBL/GenBank/DDBJ whole genome shotgun (WGS) entry which is preliminary data.</text>
</comment>
<dbReference type="GO" id="GO:0080120">
    <property type="term" value="P:CAAX-box protein maturation"/>
    <property type="evidence" value="ECO:0007669"/>
    <property type="project" value="UniProtKB-ARBA"/>
</dbReference>
<dbReference type="RefSeq" id="WP_078350525.1">
    <property type="nucleotide sequence ID" value="NZ_MBTF01000036.1"/>
</dbReference>
<keyword evidence="1" id="KW-1133">Transmembrane helix</keyword>
<dbReference type="GO" id="GO:0004175">
    <property type="term" value="F:endopeptidase activity"/>
    <property type="evidence" value="ECO:0007669"/>
    <property type="project" value="UniProtKB-ARBA"/>
</dbReference>
<accession>A0A1S9P8G7</accession>